<name>A0A6J7ZFC7_PLARU</name>
<sequence length="49" mass="5701">MHQKLDQLVREAYHFKSEDNILEKLLELNQECAEKENRGELVIGAVGDF</sequence>
<dbReference type="Proteomes" id="UP000196521">
    <property type="component" value="Unassembled WGS sequence"/>
</dbReference>
<gene>
    <name evidence="1" type="ORF">PLAN_100127</name>
</gene>
<reference evidence="1" key="1">
    <citation type="submission" date="2020-05" db="EMBL/GenBank/DDBJ databases">
        <authorList>
            <consortium name="Genoscope - CEA"/>
            <person name="William W."/>
        </authorList>
    </citation>
    <scope>NUCLEOTIDE SEQUENCE [LARGE SCALE GENOMIC DNA]</scope>
    <source>
        <strain evidence="1">PCC 7821</strain>
    </source>
</reference>
<comment type="caution">
    <text evidence="1">The sequence shown here is derived from an EMBL/GenBank/DDBJ whole genome shotgun (WGS) entry which is preliminary data.</text>
</comment>
<dbReference type="AlphaFoldDB" id="A0A6J7ZFC7"/>
<organism evidence="1 2">
    <name type="scientific">Planktothrix rubescens CCAP 1459/22</name>
    <dbReference type="NCBI Taxonomy" id="329571"/>
    <lineage>
        <taxon>Bacteria</taxon>
        <taxon>Bacillati</taxon>
        <taxon>Cyanobacteriota</taxon>
        <taxon>Cyanophyceae</taxon>
        <taxon>Oscillatoriophycideae</taxon>
        <taxon>Oscillatoriales</taxon>
        <taxon>Microcoleaceae</taxon>
        <taxon>Planktothrix</taxon>
    </lineage>
</organism>
<protein>
    <submittedName>
        <fullName evidence="1">Uncharacterized protein</fullName>
    </submittedName>
</protein>
<keyword evidence="2" id="KW-1185">Reference proteome</keyword>
<dbReference type="EMBL" id="CZCZ02000005">
    <property type="protein sequence ID" value="CAC5340077.1"/>
    <property type="molecule type" value="Genomic_DNA"/>
</dbReference>
<accession>A0A6J7ZFC7</accession>
<proteinExistence type="predicted"/>
<dbReference type="RefSeq" id="WP_199918668.1">
    <property type="nucleotide sequence ID" value="NZ_LR812491.1"/>
</dbReference>
<evidence type="ECO:0000313" key="2">
    <source>
        <dbReference type="Proteomes" id="UP000196521"/>
    </source>
</evidence>
<evidence type="ECO:0000313" key="1">
    <source>
        <dbReference type="EMBL" id="CAC5340077.1"/>
    </source>
</evidence>